<dbReference type="InterPro" id="IPR053724">
    <property type="entry name" value="OMP_A26_sf"/>
</dbReference>
<dbReference type="InterPro" id="IPR020080">
    <property type="entry name" value="OM_adhesin/peptidase_omptin"/>
</dbReference>
<keyword evidence="1" id="KW-0378">Hydrolase</keyword>
<accession>A0A485M136</accession>
<dbReference type="AlphaFoldDB" id="A0A485M136"/>
<dbReference type="EMBL" id="CAADRM010000086">
    <property type="protein sequence ID" value="VFU14036.1"/>
    <property type="molecule type" value="Genomic_DNA"/>
</dbReference>
<name>A0A485M136_9ZZZZ</name>
<reference evidence="1" key="1">
    <citation type="submission" date="2019-03" db="EMBL/GenBank/DDBJ databases">
        <authorList>
            <person name="Hao L."/>
        </authorList>
    </citation>
    <scope>NUCLEOTIDE SEQUENCE</scope>
</reference>
<keyword evidence="1" id="KW-0645">Protease</keyword>
<proteinExistence type="predicted"/>
<organism evidence="1">
    <name type="scientific">anaerobic digester metagenome</name>
    <dbReference type="NCBI Taxonomy" id="1263854"/>
    <lineage>
        <taxon>unclassified sequences</taxon>
        <taxon>metagenomes</taxon>
        <taxon>ecological metagenomes</taxon>
    </lineage>
</organism>
<dbReference type="GO" id="GO:0004190">
    <property type="term" value="F:aspartic-type endopeptidase activity"/>
    <property type="evidence" value="ECO:0007669"/>
    <property type="project" value="InterPro"/>
</dbReference>
<dbReference type="GO" id="GO:0006508">
    <property type="term" value="P:proteolysis"/>
    <property type="evidence" value="ECO:0007669"/>
    <property type="project" value="UniProtKB-KW"/>
</dbReference>
<protein>
    <submittedName>
        <fullName evidence="1">Outer membrane protease</fullName>
    </submittedName>
</protein>
<sequence length="315" mass="35916">MRSVRTGITTIGILLIHLSVLSAAEFDHRVLFEVVSLWGETTYEITPDIGISHLSWPMDMRLLGAGYALAYQDFIEVEFRVQASPWNESAHFMEDCDWINESRNPAWVPYDALDVYSWSFVDSKAFLLGSNMRIFPLSLPPASFGFVGGLHYQEADFKAYDARQIGYNSWRDYTGSVSGPVATYTVEYWFTHIGATFRVHADRRLYLALDTSYIPYARAEDEDNHLRRMRISRSEGTGFGRMFFLSLQYFFTDTWYASTTCSGLRIKTSGDQVQYWYGNDPATKNIDETGRGLAGIDAEIEQETFHVGLGLGCRF</sequence>
<dbReference type="Gene3D" id="2.40.128.90">
    <property type="entry name" value="OMPT-like"/>
    <property type="match status" value="1"/>
</dbReference>
<dbReference type="SUPFAM" id="SSF69917">
    <property type="entry name" value="OMPT-like"/>
    <property type="match status" value="1"/>
</dbReference>
<evidence type="ECO:0000313" key="1">
    <source>
        <dbReference type="EMBL" id="VFU14036.1"/>
    </source>
</evidence>
<gene>
    <name evidence="1" type="ORF">SCFA_240009</name>
</gene>